<dbReference type="EMBL" id="JBDZYD010000020">
    <property type="protein sequence ID" value="MEQ0565395.1"/>
    <property type="molecule type" value="Genomic_DNA"/>
</dbReference>
<sequence length="150" mass="16774">MTRGSLVNQTPCGDKAPAYAGVLEVRHGDGTYVRAKDETEAARRAAERRRPEDLRRIGELTREAADGERREDVVARAMVPIEFYRAFSTAVADGMRRLAIDRSLPPFDVDAHHELHVAIVVGDPERAGREAARHIDHILEGVREQLGRTR</sequence>
<gene>
    <name evidence="4" type="ORF">ABJI51_40495</name>
</gene>
<proteinExistence type="predicted"/>
<evidence type="ECO:0000313" key="4">
    <source>
        <dbReference type="EMBL" id="MEQ0565395.1"/>
    </source>
</evidence>
<reference evidence="4 5" key="1">
    <citation type="submission" date="2024-05" db="EMBL/GenBank/DDBJ databases">
        <authorList>
            <person name="Zhao H."/>
            <person name="Xu Y."/>
            <person name="Lin S."/>
            <person name="Spain J.C."/>
            <person name="Zhou N.-Y."/>
        </authorList>
    </citation>
    <scope>NUCLEOTIDE SEQUENCE [LARGE SCALE GENOMIC DNA]</scope>
    <source>
        <strain evidence="4 5">NEAU-NG30</strain>
    </source>
</reference>
<evidence type="ECO:0008006" key="6">
    <source>
        <dbReference type="Google" id="ProtNLM"/>
    </source>
</evidence>
<evidence type="ECO:0000313" key="5">
    <source>
        <dbReference type="Proteomes" id="UP001440984"/>
    </source>
</evidence>
<evidence type="ECO:0000256" key="1">
    <source>
        <dbReference type="ARBA" id="ARBA00023015"/>
    </source>
</evidence>
<evidence type="ECO:0000256" key="2">
    <source>
        <dbReference type="ARBA" id="ARBA00023125"/>
    </source>
</evidence>
<organism evidence="4 5">
    <name type="scientific">Amycolatopsis melonis</name>
    <dbReference type="NCBI Taxonomy" id="3156488"/>
    <lineage>
        <taxon>Bacteria</taxon>
        <taxon>Bacillati</taxon>
        <taxon>Actinomycetota</taxon>
        <taxon>Actinomycetes</taxon>
        <taxon>Pseudonocardiales</taxon>
        <taxon>Pseudonocardiaceae</taxon>
        <taxon>Amycolatopsis</taxon>
    </lineage>
</organism>
<keyword evidence="1" id="KW-0805">Transcription regulation</keyword>
<name>A0ABV0LSV8_9PSEU</name>
<evidence type="ECO:0000256" key="3">
    <source>
        <dbReference type="ARBA" id="ARBA00023163"/>
    </source>
</evidence>
<accession>A0ABV0LSV8</accession>
<dbReference type="SUPFAM" id="SSF48008">
    <property type="entry name" value="GntR ligand-binding domain-like"/>
    <property type="match status" value="1"/>
</dbReference>
<keyword evidence="3" id="KW-0804">Transcription</keyword>
<keyword evidence="5" id="KW-1185">Reference proteome</keyword>
<dbReference type="Proteomes" id="UP001440984">
    <property type="component" value="Unassembled WGS sequence"/>
</dbReference>
<keyword evidence="2" id="KW-0238">DNA-binding</keyword>
<dbReference type="InterPro" id="IPR008920">
    <property type="entry name" value="TF_FadR/GntR_C"/>
</dbReference>
<dbReference type="RefSeq" id="WP_348956481.1">
    <property type="nucleotide sequence ID" value="NZ_JBDZYD010000020.1"/>
</dbReference>
<protein>
    <recommendedName>
        <fullName evidence="6">FCD domain-containing protein</fullName>
    </recommendedName>
</protein>
<comment type="caution">
    <text evidence="4">The sequence shown here is derived from an EMBL/GenBank/DDBJ whole genome shotgun (WGS) entry which is preliminary data.</text>
</comment>